<sequence length="205" mass="23643">MRFIDSKKKENIKPFKFTEEELANREPIEDIFQQFTSREPYFQYTSPLIHNPLSELPYFGINFSTLNLTFNSSLPTSKPIAKLLVKTITMASNNEILNYLKANTTGSILLRVDPFFEDRTQNPYTLMESFEKAALANNSITSFDSFPEEELYKNPWKDLISKKNSATYLTGVMTVEIEQDSIVPNMSKILTNNEIIKARKTLMNN</sequence>
<organism evidence="1 2">
    <name type="scientific">Gigaspora margarita</name>
    <dbReference type="NCBI Taxonomy" id="4874"/>
    <lineage>
        <taxon>Eukaryota</taxon>
        <taxon>Fungi</taxon>
        <taxon>Fungi incertae sedis</taxon>
        <taxon>Mucoromycota</taxon>
        <taxon>Glomeromycotina</taxon>
        <taxon>Glomeromycetes</taxon>
        <taxon>Diversisporales</taxon>
        <taxon>Gigasporaceae</taxon>
        <taxon>Gigaspora</taxon>
    </lineage>
</organism>
<comment type="caution">
    <text evidence="1">The sequence shown here is derived from an EMBL/GenBank/DDBJ whole genome shotgun (WGS) entry which is preliminary data.</text>
</comment>
<reference evidence="1 2" key="1">
    <citation type="submission" date="2021-06" db="EMBL/GenBank/DDBJ databases">
        <authorList>
            <person name="Kallberg Y."/>
            <person name="Tangrot J."/>
            <person name="Rosling A."/>
        </authorList>
    </citation>
    <scope>NUCLEOTIDE SEQUENCE [LARGE SCALE GENOMIC DNA]</scope>
    <source>
        <strain evidence="1 2">120-4 pot B 10/14</strain>
    </source>
</reference>
<gene>
    <name evidence="1" type="ORF">GMARGA_LOCUS10145</name>
</gene>
<dbReference type="Proteomes" id="UP000789901">
    <property type="component" value="Unassembled WGS sequence"/>
</dbReference>
<protein>
    <submittedName>
        <fullName evidence="1">20534_t:CDS:1</fullName>
    </submittedName>
</protein>
<name>A0ABN7UUX1_GIGMA</name>
<evidence type="ECO:0000313" key="2">
    <source>
        <dbReference type="Proteomes" id="UP000789901"/>
    </source>
</evidence>
<evidence type="ECO:0000313" key="1">
    <source>
        <dbReference type="EMBL" id="CAG8665915.1"/>
    </source>
</evidence>
<proteinExistence type="predicted"/>
<keyword evidence="2" id="KW-1185">Reference proteome</keyword>
<dbReference type="EMBL" id="CAJVQB010005612">
    <property type="protein sequence ID" value="CAG8665915.1"/>
    <property type="molecule type" value="Genomic_DNA"/>
</dbReference>
<accession>A0ABN7UUX1</accession>